<evidence type="ECO:0000256" key="1">
    <source>
        <dbReference type="ARBA" id="ARBA00022729"/>
    </source>
</evidence>
<feature type="domain" description="Soluble ligand binding" evidence="3">
    <location>
        <begin position="193"/>
        <end position="248"/>
    </location>
</feature>
<proteinExistence type="predicted"/>
<evidence type="ECO:0000313" key="5">
    <source>
        <dbReference type="Proteomes" id="UP001245370"/>
    </source>
</evidence>
<dbReference type="Pfam" id="PF10531">
    <property type="entry name" value="SLBB"/>
    <property type="match status" value="1"/>
</dbReference>
<reference evidence="4 5" key="1">
    <citation type="submission" date="2023-07" db="EMBL/GenBank/DDBJ databases">
        <title>Genomic Encyclopedia of Type Strains, Phase IV (KMG-IV): sequencing the most valuable type-strain genomes for metagenomic binning, comparative biology and taxonomic classification.</title>
        <authorList>
            <person name="Goeker M."/>
        </authorList>
    </citation>
    <scope>NUCLEOTIDE SEQUENCE [LARGE SCALE GENOMIC DNA]</scope>
    <source>
        <strain evidence="4 5">DSM 338</strain>
    </source>
</reference>
<dbReference type="InterPro" id="IPR003715">
    <property type="entry name" value="Poly_export_N"/>
</dbReference>
<sequence length="319" mass="34416">MTSHIWRGETGKRSVNHVAVIRCGSALMVLPECSADTARASAPGNAPAAFGVRDGRTSRALKLAAPLAILALLLNGCAAIATSQQTGSEPFTTGHELRFTEVNADRFKPWTDVVPSYRLGPGDKLKVKYFITRDMDEDLIVSPDGSIAPRAIGQIRVEGSTLSSIQDYIRRESRKELVDQKVVVSLEEAVSAKVYVGGTVPRPGAYKLPDMGTSALQGILLAGGFTDESRTGQVALIRRGPNNEPMLRIINVRDVIQTGFDANDVPLVAGDIIYVPRSSIAEVNLWIDQFITKVVPFQRQFSYTIGSFSQTGGGSTLLQ</sequence>
<gene>
    <name evidence="4" type="ORF">GGQ86_004192</name>
</gene>
<dbReference type="EMBL" id="JAVDPY010000008">
    <property type="protein sequence ID" value="MDR6335696.1"/>
    <property type="molecule type" value="Genomic_DNA"/>
</dbReference>
<dbReference type="RefSeq" id="WP_281809378.1">
    <property type="nucleotide sequence ID" value="NZ_BSDO01000008.1"/>
</dbReference>
<evidence type="ECO:0000259" key="3">
    <source>
        <dbReference type="Pfam" id="PF10531"/>
    </source>
</evidence>
<dbReference type="Pfam" id="PF02563">
    <property type="entry name" value="Poly_export"/>
    <property type="match status" value="1"/>
</dbReference>
<evidence type="ECO:0000313" key="4">
    <source>
        <dbReference type="EMBL" id="MDR6335696.1"/>
    </source>
</evidence>
<dbReference type="InterPro" id="IPR019554">
    <property type="entry name" value="Soluble_ligand-bd"/>
</dbReference>
<dbReference type="InterPro" id="IPR049712">
    <property type="entry name" value="Poly_export"/>
</dbReference>
<dbReference type="Proteomes" id="UP001245370">
    <property type="component" value="Unassembled WGS sequence"/>
</dbReference>
<comment type="caution">
    <text evidence="4">The sequence shown here is derived from an EMBL/GenBank/DDBJ whole genome shotgun (WGS) entry which is preliminary data.</text>
</comment>
<protein>
    <submittedName>
        <fullName evidence="4">Protein involved in polysaccharide export with SLBB domain</fullName>
    </submittedName>
</protein>
<feature type="domain" description="Polysaccharide export protein N-terminal" evidence="2">
    <location>
        <begin position="114"/>
        <end position="186"/>
    </location>
</feature>
<dbReference type="PANTHER" id="PTHR33619:SF3">
    <property type="entry name" value="POLYSACCHARIDE EXPORT PROTEIN GFCE-RELATED"/>
    <property type="match status" value="1"/>
</dbReference>
<dbReference type="Gene3D" id="3.30.1950.10">
    <property type="entry name" value="wza like domain"/>
    <property type="match status" value="1"/>
</dbReference>
<organism evidence="4 5">
    <name type="scientific">Xanthobacter flavus</name>
    <dbReference type="NCBI Taxonomy" id="281"/>
    <lineage>
        <taxon>Bacteria</taxon>
        <taxon>Pseudomonadati</taxon>
        <taxon>Pseudomonadota</taxon>
        <taxon>Alphaproteobacteria</taxon>
        <taxon>Hyphomicrobiales</taxon>
        <taxon>Xanthobacteraceae</taxon>
        <taxon>Xanthobacter</taxon>
    </lineage>
</organism>
<keyword evidence="5" id="KW-1185">Reference proteome</keyword>
<dbReference type="GeneID" id="95765075"/>
<keyword evidence="1" id="KW-0732">Signal</keyword>
<evidence type="ECO:0000259" key="2">
    <source>
        <dbReference type="Pfam" id="PF02563"/>
    </source>
</evidence>
<accession>A0ABU1KM89</accession>
<name>A0ABU1KM89_XANFL</name>
<dbReference type="PANTHER" id="PTHR33619">
    <property type="entry name" value="POLYSACCHARIDE EXPORT PROTEIN GFCE-RELATED"/>
    <property type="match status" value="1"/>
</dbReference>
<dbReference type="Gene3D" id="3.10.560.10">
    <property type="entry name" value="Outer membrane lipoprotein wza domain like"/>
    <property type="match status" value="1"/>
</dbReference>